<reference evidence="1 2" key="1">
    <citation type="submission" date="2016-10" db="EMBL/GenBank/DDBJ databases">
        <authorList>
            <person name="de Groot N.N."/>
        </authorList>
    </citation>
    <scope>NUCLEOTIDE SEQUENCE [LARGE SCALE GENOMIC DNA]</scope>
    <source>
        <strain evidence="1 2">CPCC 201354</strain>
    </source>
</reference>
<keyword evidence="2" id="KW-1185">Reference proteome</keyword>
<dbReference type="RefSeq" id="WP_093173470.1">
    <property type="nucleotide sequence ID" value="NZ_FNCN01000028.1"/>
</dbReference>
<dbReference type="Proteomes" id="UP000198923">
    <property type="component" value="Unassembled WGS sequence"/>
</dbReference>
<dbReference type="SUPFAM" id="SSF52540">
    <property type="entry name" value="P-loop containing nucleoside triphosphate hydrolases"/>
    <property type="match status" value="1"/>
</dbReference>
<evidence type="ECO:0000313" key="2">
    <source>
        <dbReference type="Proteomes" id="UP000198923"/>
    </source>
</evidence>
<dbReference type="EMBL" id="FNCN01000028">
    <property type="protein sequence ID" value="SDH95499.1"/>
    <property type="molecule type" value="Genomic_DNA"/>
</dbReference>
<sequence>MAAVAYDVKNLVKTYPRQRAPAVDGVTFQIYEGEIFGLLGDNGAGKPGTGLLHFFATSGYLVTYRTCLA</sequence>
<evidence type="ECO:0000313" key="1">
    <source>
        <dbReference type="EMBL" id="SDH95499.1"/>
    </source>
</evidence>
<proteinExistence type="predicted"/>
<name>A0A1G8GM83_9ACTN</name>
<evidence type="ECO:0008006" key="3">
    <source>
        <dbReference type="Google" id="ProtNLM"/>
    </source>
</evidence>
<gene>
    <name evidence="1" type="ORF">SAMN05421505_12811</name>
</gene>
<dbReference type="STRING" id="504805.SAMN05421505_12811"/>
<dbReference type="InterPro" id="IPR027417">
    <property type="entry name" value="P-loop_NTPase"/>
</dbReference>
<organism evidence="1 2">
    <name type="scientific">Sinosporangium album</name>
    <dbReference type="NCBI Taxonomy" id="504805"/>
    <lineage>
        <taxon>Bacteria</taxon>
        <taxon>Bacillati</taxon>
        <taxon>Actinomycetota</taxon>
        <taxon>Actinomycetes</taxon>
        <taxon>Streptosporangiales</taxon>
        <taxon>Streptosporangiaceae</taxon>
        <taxon>Sinosporangium</taxon>
    </lineage>
</organism>
<protein>
    <recommendedName>
        <fullName evidence="3">ABC-2 type transport system ATP-binding protein</fullName>
    </recommendedName>
</protein>
<dbReference type="Gene3D" id="3.40.50.300">
    <property type="entry name" value="P-loop containing nucleotide triphosphate hydrolases"/>
    <property type="match status" value="1"/>
</dbReference>
<accession>A0A1G8GM83</accession>
<dbReference type="AlphaFoldDB" id="A0A1G8GM83"/>